<protein>
    <recommendedName>
        <fullName evidence="9">Zinc finger protein 865</fullName>
    </recommendedName>
</protein>
<sequence>MVTVSVDVDLDMKPLSLDLVFPEGIERGGRINFNFVRSGLDTQDRGDGVTQACSPEATSFDAAYAREKVRISSGGRPSSFCYIDERRDANVFVDDGAVVEIQTEGCEIEVESEVPSPAASPLPDPCSPESVSSPEPATADDDCATADNTDQRGRGSSNVEEIDLTGDSNAASEKSANVTIEDHSYMVGQANVTTSAVNSNDDASTRGNIANAAKASPANTATVIARSLNVSQNVTAKPGTVANGSASAAITSKGNNGAKAMALYSCLYCKHITPCKETAIAHCKLHTSKNDPLPQRPPSDTAAVPAGKVTVPASPDKAKPQRNNTKPRIGNVFSLTKDKLAVITTSGSSLSLPSGESGSGVKGSIETTVLPTVLNMLASMSPNVKRVVLKTGPVPLSAAGALTPKNITAVVKKANESSPAELRSIVPSSTPKPLSTTPGKGLKPIVLANSPKESKDTPTKPPTNTKIVFKCFKCSHVTFDKLVALKHLQEHTAAAQDKQADKESQLSDASDSASIPGTPPVLAGSEASKRALPLTGSQLKPLVQQVRSLSRSTDSIKYFACTKCRKVYKNRAGLNKHMMKHTGEQKFRCEICDRGFQFKSVLQVHMKVHNRVNPYKCAKCKKSFTTEVALQNHEKKSHSDPVICHLCNMPFVRQHNLVVHMMQKHGQTAQHRCSSCRKPFFTEEDLTAHKDVCKGDAYRHCGNCSFKGATYKELCEHVVQCHPEVPQFKCETCGLISVHKVRHRAHIRTHQPGYRPKKAKHTYKCPQCGKEMRSQSGLQSHLSSHNNIRPFSCPTCGCSFSSKGSLRAHRLNVHASTTFSCEQCPLTCKSMFALRKHKSLIHGQTINFQCDHCKKRFTSERKKQLHTAVVHMGDTACFENGENPFPTLKVYRCTETDCEFATFSLYRSKAHAITHTGVMPFQCTQCDKAFVVQDELKRHVTLQHNKGKQKPCPHCGRVFVSDSRYEWHLRLHENNQGFQCSKCPYLYESKAYLEHHQQKHAEESQSVCEICSKTFKTVRAMGIHVTHMHPEVAKSPSLQVLRSLRYPHGCDQCPVRFKTPTELRAHKLCRHSGVAGKRLASAERNFECHFCGKAFKHNCALQTHLRTHTGERPFECPHCTKAFTIHQTLKDHIVSVHTKDFKLHCLLCGKGVVNNTKLKQHLQHAHKAVPKPTLPIAARAKASGVDKLKAPRAPKRVEQPQLQQHFQQHLQPQQLHMAPIVFVEEQNAEIGEVYIEQEVVTATETAMVVEDPIKLLTSFF</sequence>
<dbReference type="FunFam" id="3.30.160.60:FF:000446">
    <property type="entry name" value="Zinc finger protein"/>
    <property type="match status" value="2"/>
</dbReference>
<feature type="region of interest" description="Disordered" evidence="11">
    <location>
        <begin position="288"/>
        <end position="329"/>
    </location>
</feature>
<feature type="domain" description="C2H2-type" evidence="12">
    <location>
        <begin position="950"/>
        <end position="977"/>
    </location>
</feature>
<dbReference type="AlphaFoldDB" id="A0A131YX60"/>
<dbReference type="Pfam" id="PF00096">
    <property type="entry name" value="zf-C2H2"/>
    <property type="match status" value="9"/>
</dbReference>
<dbReference type="InterPro" id="IPR050636">
    <property type="entry name" value="C2H2-ZF_domain-containing"/>
</dbReference>
<evidence type="ECO:0000256" key="11">
    <source>
        <dbReference type="SAM" id="MobiDB-lite"/>
    </source>
</evidence>
<dbReference type="SUPFAM" id="SSF57667">
    <property type="entry name" value="beta-beta-alpha zinc fingers"/>
    <property type="match status" value="8"/>
</dbReference>
<feature type="compositionally biased region" description="Polar residues" evidence="11">
    <location>
        <begin position="166"/>
        <end position="175"/>
    </location>
</feature>
<reference evidence="13" key="1">
    <citation type="journal article" date="2016" name="Ticks Tick Borne Dis.">
        <title>De novo assembly and annotation of the salivary gland transcriptome of Rhipicephalus appendiculatus male and female ticks during blood feeding.</title>
        <authorList>
            <person name="de Castro M.H."/>
            <person name="de Klerk D."/>
            <person name="Pienaar R."/>
            <person name="Latif A.A."/>
            <person name="Rees D.J."/>
            <person name="Mans B.J."/>
        </authorList>
    </citation>
    <scope>NUCLEOTIDE SEQUENCE</scope>
    <source>
        <tissue evidence="13">Salivary glands</tissue>
    </source>
</reference>
<feature type="domain" description="C2H2-type" evidence="12">
    <location>
        <begin position="1086"/>
        <end position="1113"/>
    </location>
</feature>
<feature type="region of interest" description="Disordered" evidence="11">
    <location>
        <begin position="112"/>
        <end position="175"/>
    </location>
</feature>
<keyword evidence="5" id="KW-0862">Zinc</keyword>
<feature type="domain" description="C2H2-type" evidence="12">
    <location>
        <begin position="1048"/>
        <end position="1073"/>
    </location>
</feature>
<dbReference type="FunFam" id="3.30.160.60:FF:000100">
    <property type="entry name" value="Zinc finger 45-like"/>
    <property type="match status" value="1"/>
</dbReference>
<feature type="domain" description="C2H2-type" evidence="12">
    <location>
        <begin position="763"/>
        <end position="790"/>
    </location>
</feature>
<dbReference type="PANTHER" id="PTHR47772:SF13">
    <property type="entry name" value="GASTRULA ZINC FINGER PROTEIN XLCGF49.1-LIKE-RELATED"/>
    <property type="match status" value="1"/>
</dbReference>
<dbReference type="PROSITE" id="PS00028">
    <property type="entry name" value="ZINC_FINGER_C2H2_1"/>
    <property type="match status" value="15"/>
</dbReference>
<dbReference type="Gene3D" id="3.30.160.60">
    <property type="entry name" value="Classic Zinc Finger"/>
    <property type="match status" value="11"/>
</dbReference>
<feature type="region of interest" description="Disordered" evidence="11">
    <location>
        <begin position="494"/>
        <end position="526"/>
    </location>
</feature>
<dbReference type="GO" id="GO:0008270">
    <property type="term" value="F:zinc ion binding"/>
    <property type="evidence" value="ECO:0007669"/>
    <property type="project" value="UniProtKB-KW"/>
</dbReference>
<keyword evidence="3" id="KW-0677">Repeat</keyword>
<dbReference type="Pfam" id="PF13912">
    <property type="entry name" value="zf-C2H2_6"/>
    <property type="match status" value="1"/>
</dbReference>
<evidence type="ECO:0000259" key="12">
    <source>
        <dbReference type="PROSITE" id="PS50157"/>
    </source>
</evidence>
<keyword evidence="4 10" id="KW-0863">Zinc-finger</keyword>
<feature type="domain" description="C2H2-type" evidence="12">
    <location>
        <begin position="1114"/>
        <end position="1142"/>
    </location>
</feature>
<evidence type="ECO:0000256" key="10">
    <source>
        <dbReference type="PROSITE-ProRule" id="PRU00042"/>
    </source>
</evidence>
<dbReference type="FunFam" id="3.30.160.60:FF:000145">
    <property type="entry name" value="Zinc finger protein 574"/>
    <property type="match status" value="1"/>
</dbReference>
<dbReference type="GO" id="GO:0005634">
    <property type="term" value="C:nucleus"/>
    <property type="evidence" value="ECO:0007669"/>
    <property type="project" value="UniProtKB-SubCell"/>
</dbReference>
<evidence type="ECO:0000256" key="5">
    <source>
        <dbReference type="ARBA" id="ARBA00022833"/>
    </source>
</evidence>
<keyword evidence="2" id="KW-0479">Metal-binding</keyword>
<evidence type="ECO:0000256" key="4">
    <source>
        <dbReference type="ARBA" id="ARBA00022771"/>
    </source>
</evidence>
<evidence type="ECO:0000256" key="2">
    <source>
        <dbReference type="ARBA" id="ARBA00022723"/>
    </source>
</evidence>
<evidence type="ECO:0000256" key="9">
    <source>
        <dbReference type="ARBA" id="ARBA00068876"/>
    </source>
</evidence>
<evidence type="ECO:0000256" key="8">
    <source>
        <dbReference type="ARBA" id="ARBA00023242"/>
    </source>
</evidence>
<keyword evidence="8" id="KW-0539">Nucleus</keyword>
<feature type="domain" description="C2H2-type" evidence="12">
    <location>
        <begin position="559"/>
        <end position="586"/>
    </location>
</feature>
<evidence type="ECO:0000256" key="7">
    <source>
        <dbReference type="ARBA" id="ARBA00023163"/>
    </source>
</evidence>
<feature type="compositionally biased region" description="Low complexity" evidence="11">
    <location>
        <begin position="427"/>
        <end position="438"/>
    </location>
</feature>
<dbReference type="EMBL" id="GEDV01004784">
    <property type="protein sequence ID" value="JAP83773.1"/>
    <property type="molecule type" value="Transcribed_RNA"/>
</dbReference>
<feature type="domain" description="C2H2-type" evidence="12">
    <location>
        <begin position="791"/>
        <end position="819"/>
    </location>
</feature>
<feature type="domain" description="C2H2-type" evidence="12">
    <location>
        <begin position="978"/>
        <end position="1005"/>
    </location>
</feature>
<feature type="compositionally biased region" description="Polar residues" evidence="11">
    <location>
        <begin position="506"/>
        <end position="515"/>
    </location>
</feature>
<dbReference type="InterPro" id="IPR013087">
    <property type="entry name" value="Znf_C2H2_type"/>
</dbReference>
<feature type="domain" description="C2H2-type" evidence="12">
    <location>
        <begin position="587"/>
        <end position="614"/>
    </location>
</feature>
<feature type="domain" description="C2H2-type" evidence="12">
    <location>
        <begin position="921"/>
        <end position="949"/>
    </location>
</feature>
<accession>A0A131YX60</accession>
<evidence type="ECO:0000256" key="6">
    <source>
        <dbReference type="ARBA" id="ARBA00023015"/>
    </source>
</evidence>
<dbReference type="SMART" id="SM00355">
    <property type="entry name" value="ZnF_C2H2"/>
    <property type="match status" value="22"/>
</dbReference>
<comment type="subcellular location">
    <subcellularLocation>
        <location evidence="1">Nucleus</location>
    </subcellularLocation>
</comment>
<evidence type="ECO:0000256" key="3">
    <source>
        <dbReference type="ARBA" id="ARBA00022737"/>
    </source>
</evidence>
<dbReference type="PROSITE" id="PS50157">
    <property type="entry name" value="ZINC_FINGER_C2H2_2"/>
    <property type="match status" value="12"/>
</dbReference>
<evidence type="ECO:0000313" key="13">
    <source>
        <dbReference type="EMBL" id="JAP83773.1"/>
    </source>
</evidence>
<evidence type="ECO:0000256" key="1">
    <source>
        <dbReference type="ARBA" id="ARBA00004123"/>
    </source>
</evidence>
<feature type="domain" description="C2H2-type" evidence="12">
    <location>
        <begin position="848"/>
        <end position="876"/>
    </location>
</feature>
<organism evidence="13">
    <name type="scientific">Rhipicephalus appendiculatus</name>
    <name type="common">Brown ear tick</name>
    <dbReference type="NCBI Taxonomy" id="34631"/>
    <lineage>
        <taxon>Eukaryota</taxon>
        <taxon>Metazoa</taxon>
        <taxon>Ecdysozoa</taxon>
        <taxon>Arthropoda</taxon>
        <taxon>Chelicerata</taxon>
        <taxon>Arachnida</taxon>
        <taxon>Acari</taxon>
        <taxon>Parasitiformes</taxon>
        <taxon>Ixodida</taxon>
        <taxon>Ixodoidea</taxon>
        <taxon>Ixodidae</taxon>
        <taxon>Rhipicephalinae</taxon>
        <taxon>Rhipicephalus</taxon>
        <taxon>Rhipicephalus</taxon>
    </lineage>
</organism>
<feature type="compositionally biased region" description="Low complexity" evidence="11">
    <location>
        <begin position="127"/>
        <end position="137"/>
    </location>
</feature>
<dbReference type="PANTHER" id="PTHR47772">
    <property type="entry name" value="ZINC FINGER PROTEIN 200"/>
    <property type="match status" value="1"/>
</dbReference>
<proteinExistence type="predicted"/>
<name>A0A131YX60_RHIAP</name>
<feature type="region of interest" description="Disordered" evidence="11">
    <location>
        <begin position="418"/>
        <end position="462"/>
    </location>
</feature>
<dbReference type="InterPro" id="IPR036236">
    <property type="entry name" value="Znf_C2H2_sf"/>
</dbReference>
<feature type="domain" description="C2H2-type" evidence="12">
    <location>
        <begin position="615"/>
        <end position="643"/>
    </location>
</feature>
<keyword evidence="6" id="KW-0805">Transcription regulation</keyword>
<keyword evidence="7" id="KW-0804">Transcription</keyword>